<name>A0A8T0EAQ5_ARGBR</name>
<proteinExistence type="predicted"/>
<sequence length="96" mass="10868">MKIILTLCINFKWKLFSPGAKISSSGFHLNAFKNVDVRLRRVVFGRGLSRPGAEVFTADDRLENGGRSDGAGSFLRILLNHPRDSEKERKEHIGWK</sequence>
<dbReference type="EMBL" id="JABXBU010002228">
    <property type="protein sequence ID" value="KAF8770096.1"/>
    <property type="molecule type" value="Genomic_DNA"/>
</dbReference>
<comment type="caution">
    <text evidence="1">The sequence shown here is derived from an EMBL/GenBank/DDBJ whole genome shotgun (WGS) entry which is preliminary data.</text>
</comment>
<keyword evidence="2" id="KW-1185">Reference proteome</keyword>
<protein>
    <submittedName>
        <fullName evidence="1">Uncharacterized protein</fullName>
    </submittedName>
</protein>
<reference evidence="1" key="1">
    <citation type="journal article" date="2020" name="bioRxiv">
        <title>Chromosome-level reference genome of the European wasp spider Argiope bruennichi: a resource for studies on range expansion and evolutionary adaptation.</title>
        <authorList>
            <person name="Sheffer M.M."/>
            <person name="Hoppe A."/>
            <person name="Krehenwinkel H."/>
            <person name="Uhl G."/>
            <person name="Kuss A.W."/>
            <person name="Jensen L."/>
            <person name="Jensen C."/>
            <person name="Gillespie R.G."/>
            <person name="Hoff K.J."/>
            <person name="Prost S."/>
        </authorList>
    </citation>
    <scope>NUCLEOTIDE SEQUENCE</scope>
</reference>
<gene>
    <name evidence="1" type="ORF">HNY73_017666</name>
</gene>
<evidence type="ECO:0000313" key="2">
    <source>
        <dbReference type="Proteomes" id="UP000807504"/>
    </source>
</evidence>
<accession>A0A8T0EAQ5</accession>
<evidence type="ECO:0000313" key="1">
    <source>
        <dbReference type="EMBL" id="KAF8770096.1"/>
    </source>
</evidence>
<dbReference type="AlphaFoldDB" id="A0A8T0EAQ5"/>
<reference evidence="1" key="2">
    <citation type="submission" date="2020-06" db="EMBL/GenBank/DDBJ databases">
        <authorList>
            <person name="Sheffer M."/>
        </authorList>
    </citation>
    <scope>NUCLEOTIDE SEQUENCE</scope>
</reference>
<dbReference type="Proteomes" id="UP000807504">
    <property type="component" value="Unassembled WGS sequence"/>
</dbReference>
<organism evidence="1 2">
    <name type="scientific">Argiope bruennichi</name>
    <name type="common">Wasp spider</name>
    <name type="synonym">Aranea bruennichi</name>
    <dbReference type="NCBI Taxonomy" id="94029"/>
    <lineage>
        <taxon>Eukaryota</taxon>
        <taxon>Metazoa</taxon>
        <taxon>Ecdysozoa</taxon>
        <taxon>Arthropoda</taxon>
        <taxon>Chelicerata</taxon>
        <taxon>Arachnida</taxon>
        <taxon>Araneae</taxon>
        <taxon>Araneomorphae</taxon>
        <taxon>Entelegynae</taxon>
        <taxon>Araneoidea</taxon>
        <taxon>Araneidae</taxon>
        <taxon>Argiope</taxon>
    </lineage>
</organism>